<comment type="caution">
    <text evidence="1">The sequence shown here is derived from an EMBL/GenBank/DDBJ whole genome shotgun (WGS) entry which is preliminary data.</text>
</comment>
<organism evidence="1 2">
    <name type="scientific">Plakobranchus ocellatus</name>
    <dbReference type="NCBI Taxonomy" id="259542"/>
    <lineage>
        <taxon>Eukaryota</taxon>
        <taxon>Metazoa</taxon>
        <taxon>Spiralia</taxon>
        <taxon>Lophotrochozoa</taxon>
        <taxon>Mollusca</taxon>
        <taxon>Gastropoda</taxon>
        <taxon>Heterobranchia</taxon>
        <taxon>Euthyneura</taxon>
        <taxon>Panpulmonata</taxon>
        <taxon>Sacoglossa</taxon>
        <taxon>Placobranchoidea</taxon>
        <taxon>Plakobranchidae</taxon>
        <taxon>Plakobranchus</taxon>
    </lineage>
</organism>
<evidence type="ECO:0000313" key="1">
    <source>
        <dbReference type="EMBL" id="GFO35542.1"/>
    </source>
</evidence>
<name>A0AAV4CUF1_9GAST</name>
<dbReference type="AlphaFoldDB" id="A0AAV4CUF1"/>
<evidence type="ECO:0000313" key="2">
    <source>
        <dbReference type="Proteomes" id="UP000735302"/>
    </source>
</evidence>
<accession>A0AAV4CUF1</accession>
<protein>
    <submittedName>
        <fullName evidence="1">Uncharacterized protein</fullName>
    </submittedName>
</protein>
<dbReference type="EMBL" id="BLXT01006999">
    <property type="protein sequence ID" value="GFO35542.1"/>
    <property type="molecule type" value="Genomic_DNA"/>
</dbReference>
<dbReference type="Proteomes" id="UP000735302">
    <property type="component" value="Unassembled WGS sequence"/>
</dbReference>
<sequence length="117" mass="13161">MSKQLHCFGKNGIFRTLSRKSKTVSLKEIRQREMEVLDTLRSIVTDAGSMVKTGCIERDEAEEKVLDTLRSIVTDAGSMVKTGCIERDEAEEKVLDTLRSIVTDAGSMVEDRMYREG</sequence>
<gene>
    <name evidence="1" type="ORF">PoB_006204700</name>
</gene>
<proteinExistence type="predicted"/>
<reference evidence="1 2" key="1">
    <citation type="journal article" date="2021" name="Elife">
        <title>Chloroplast acquisition without the gene transfer in kleptoplastic sea slugs, Plakobranchus ocellatus.</title>
        <authorList>
            <person name="Maeda T."/>
            <person name="Takahashi S."/>
            <person name="Yoshida T."/>
            <person name="Shimamura S."/>
            <person name="Takaki Y."/>
            <person name="Nagai Y."/>
            <person name="Toyoda A."/>
            <person name="Suzuki Y."/>
            <person name="Arimoto A."/>
            <person name="Ishii H."/>
            <person name="Satoh N."/>
            <person name="Nishiyama T."/>
            <person name="Hasebe M."/>
            <person name="Maruyama T."/>
            <person name="Minagawa J."/>
            <person name="Obokata J."/>
            <person name="Shigenobu S."/>
        </authorList>
    </citation>
    <scope>NUCLEOTIDE SEQUENCE [LARGE SCALE GENOMIC DNA]</scope>
</reference>
<keyword evidence="2" id="KW-1185">Reference proteome</keyword>